<name>A0A9D4BJ49_DREPO</name>
<dbReference type="AlphaFoldDB" id="A0A9D4BJ49"/>
<proteinExistence type="predicted"/>
<accession>A0A9D4BJ49</accession>
<sequence>MWFCKVVVESIFSSSDTDEATSFRKDSHFAHTSSLGCAILMLGVQLAQIILKADSFINLACV</sequence>
<dbReference type="EMBL" id="JAIWYP010000016">
    <property type="protein sequence ID" value="KAH3696832.1"/>
    <property type="molecule type" value="Genomic_DNA"/>
</dbReference>
<evidence type="ECO:0000313" key="2">
    <source>
        <dbReference type="Proteomes" id="UP000828390"/>
    </source>
</evidence>
<keyword evidence="2" id="KW-1185">Reference proteome</keyword>
<comment type="caution">
    <text evidence="1">The sequence shown here is derived from an EMBL/GenBank/DDBJ whole genome shotgun (WGS) entry which is preliminary data.</text>
</comment>
<evidence type="ECO:0000313" key="1">
    <source>
        <dbReference type="EMBL" id="KAH3696832.1"/>
    </source>
</evidence>
<protein>
    <submittedName>
        <fullName evidence="1">Uncharacterized protein</fullName>
    </submittedName>
</protein>
<reference evidence="1" key="1">
    <citation type="journal article" date="2019" name="bioRxiv">
        <title>The Genome of the Zebra Mussel, Dreissena polymorpha: A Resource for Invasive Species Research.</title>
        <authorList>
            <person name="McCartney M.A."/>
            <person name="Auch B."/>
            <person name="Kono T."/>
            <person name="Mallez S."/>
            <person name="Zhang Y."/>
            <person name="Obille A."/>
            <person name="Becker A."/>
            <person name="Abrahante J.E."/>
            <person name="Garbe J."/>
            <person name="Badalamenti J.P."/>
            <person name="Herman A."/>
            <person name="Mangelson H."/>
            <person name="Liachko I."/>
            <person name="Sullivan S."/>
            <person name="Sone E.D."/>
            <person name="Koren S."/>
            <person name="Silverstein K.A.T."/>
            <person name="Beckman K.B."/>
            <person name="Gohl D.M."/>
        </authorList>
    </citation>
    <scope>NUCLEOTIDE SEQUENCE</scope>
    <source>
        <strain evidence="1">Duluth1</strain>
        <tissue evidence="1">Whole animal</tissue>
    </source>
</reference>
<reference evidence="1" key="2">
    <citation type="submission" date="2020-11" db="EMBL/GenBank/DDBJ databases">
        <authorList>
            <person name="McCartney M.A."/>
            <person name="Auch B."/>
            <person name="Kono T."/>
            <person name="Mallez S."/>
            <person name="Becker A."/>
            <person name="Gohl D.M."/>
            <person name="Silverstein K.A.T."/>
            <person name="Koren S."/>
            <person name="Bechman K.B."/>
            <person name="Herman A."/>
            <person name="Abrahante J.E."/>
            <person name="Garbe J."/>
        </authorList>
    </citation>
    <scope>NUCLEOTIDE SEQUENCE</scope>
    <source>
        <strain evidence="1">Duluth1</strain>
        <tissue evidence="1">Whole animal</tissue>
    </source>
</reference>
<gene>
    <name evidence="1" type="ORF">DPMN_084311</name>
</gene>
<dbReference type="Proteomes" id="UP000828390">
    <property type="component" value="Unassembled WGS sequence"/>
</dbReference>
<organism evidence="1 2">
    <name type="scientific">Dreissena polymorpha</name>
    <name type="common">Zebra mussel</name>
    <name type="synonym">Mytilus polymorpha</name>
    <dbReference type="NCBI Taxonomy" id="45954"/>
    <lineage>
        <taxon>Eukaryota</taxon>
        <taxon>Metazoa</taxon>
        <taxon>Spiralia</taxon>
        <taxon>Lophotrochozoa</taxon>
        <taxon>Mollusca</taxon>
        <taxon>Bivalvia</taxon>
        <taxon>Autobranchia</taxon>
        <taxon>Heteroconchia</taxon>
        <taxon>Euheterodonta</taxon>
        <taxon>Imparidentia</taxon>
        <taxon>Neoheterodontei</taxon>
        <taxon>Myida</taxon>
        <taxon>Dreissenoidea</taxon>
        <taxon>Dreissenidae</taxon>
        <taxon>Dreissena</taxon>
    </lineage>
</organism>